<evidence type="ECO:0000256" key="2">
    <source>
        <dbReference type="ARBA" id="ARBA00022737"/>
    </source>
</evidence>
<accession>A0A8T0CKA0</accession>
<comment type="caution">
    <text evidence="10">The sequence shown here is derived from an EMBL/GenBank/DDBJ whole genome shotgun (WGS) entry which is preliminary data.</text>
</comment>
<evidence type="ECO:0000256" key="4">
    <source>
        <dbReference type="ARBA" id="ARBA00022821"/>
    </source>
</evidence>
<dbReference type="SUPFAM" id="SSF52540">
    <property type="entry name" value="P-loop containing nucleoside triphosphate hydrolases"/>
    <property type="match status" value="1"/>
</dbReference>
<dbReference type="InterPro" id="IPR036388">
    <property type="entry name" value="WH-like_DNA-bd_sf"/>
</dbReference>
<reference evidence="10" key="1">
    <citation type="submission" date="2020-05" db="EMBL/GenBank/DDBJ databases">
        <title>WGS assembly of Corymbia citriodora subspecies variegata.</title>
        <authorList>
            <person name="Barry K."/>
            <person name="Hundley H."/>
            <person name="Shu S."/>
            <person name="Jenkins J."/>
            <person name="Grimwood J."/>
            <person name="Baten A."/>
        </authorList>
    </citation>
    <scope>NUCLEOTIDE SEQUENCE</scope>
    <source>
        <strain evidence="10">CV2-018</strain>
    </source>
</reference>
<dbReference type="GO" id="GO:0043531">
    <property type="term" value="F:ADP binding"/>
    <property type="evidence" value="ECO:0007669"/>
    <property type="project" value="InterPro"/>
</dbReference>
<keyword evidence="3" id="KW-0547">Nucleotide-binding</keyword>
<dbReference type="InterPro" id="IPR032675">
    <property type="entry name" value="LRR_dom_sf"/>
</dbReference>
<evidence type="ECO:0000256" key="1">
    <source>
        <dbReference type="ARBA" id="ARBA00022614"/>
    </source>
</evidence>
<dbReference type="InterPro" id="IPR058922">
    <property type="entry name" value="WHD_DRP"/>
</dbReference>
<proteinExistence type="predicted"/>
<evidence type="ECO:0008006" key="12">
    <source>
        <dbReference type="Google" id="ProtNLM"/>
    </source>
</evidence>
<dbReference type="Pfam" id="PF00931">
    <property type="entry name" value="NB-ARC"/>
    <property type="match status" value="1"/>
</dbReference>
<dbReference type="InterPro" id="IPR042197">
    <property type="entry name" value="Apaf_helical"/>
</dbReference>
<evidence type="ECO:0000259" key="9">
    <source>
        <dbReference type="Pfam" id="PF25019"/>
    </source>
</evidence>
<dbReference type="Gramene" id="rna-gnl|WGS:JABURB|Cocit.L2285.1">
    <property type="protein sequence ID" value="cds-KAF7848111.1"/>
    <property type="gene ID" value="gene-BT93_L2285"/>
</dbReference>
<keyword evidence="4" id="KW-0611">Plant defense</keyword>
<evidence type="ECO:0000256" key="5">
    <source>
        <dbReference type="ARBA" id="ARBA00022840"/>
    </source>
</evidence>
<dbReference type="Gene3D" id="1.20.5.4130">
    <property type="match status" value="1"/>
</dbReference>
<dbReference type="PRINTS" id="PR00364">
    <property type="entry name" value="DISEASERSIST"/>
</dbReference>
<protein>
    <recommendedName>
        <fullName evidence="12">Disease resistance RPP13-like protein 1</fullName>
    </recommendedName>
</protein>
<evidence type="ECO:0000256" key="3">
    <source>
        <dbReference type="ARBA" id="ARBA00022741"/>
    </source>
</evidence>
<keyword evidence="11" id="KW-1185">Reference proteome</keyword>
<feature type="domain" description="Disease resistance protein winged helix" evidence="8">
    <location>
        <begin position="503"/>
        <end position="570"/>
    </location>
</feature>
<feature type="domain" description="NB-ARC" evidence="6">
    <location>
        <begin position="263"/>
        <end position="415"/>
    </location>
</feature>
<dbReference type="Proteomes" id="UP000806378">
    <property type="component" value="Unassembled WGS sequence"/>
</dbReference>
<dbReference type="GO" id="GO:0006952">
    <property type="term" value="P:defense response"/>
    <property type="evidence" value="ECO:0007669"/>
    <property type="project" value="UniProtKB-KW"/>
</dbReference>
<dbReference type="PANTHER" id="PTHR36766">
    <property type="entry name" value="PLANT BROAD-SPECTRUM MILDEW RESISTANCE PROTEIN RPW8"/>
    <property type="match status" value="1"/>
</dbReference>
<keyword evidence="1" id="KW-0433">Leucine-rich repeat</keyword>
<organism evidence="10 11">
    <name type="scientific">Corymbia citriodora subsp. variegata</name>
    <dbReference type="NCBI Taxonomy" id="360336"/>
    <lineage>
        <taxon>Eukaryota</taxon>
        <taxon>Viridiplantae</taxon>
        <taxon>Streptophyta</taxon>
        <taxon>Embryophyta</taxon>
        <taxon>Tracheophyta</taxon>
        <taxon>Spermatophyta</taxon>
        <taxon>Magnoliopsida</taxon>
        <taxon>eudicotyledons</taxon>
        <taxon>Gunneridae</taxon>
        <taxon>Pentapetalae</taxon>
        <taxon>rosids</taxon>
        <taxon>malvids</taxon>
        <taxon>Myrtales</taxon>
        <taxon>Myrtaceae</taxon>
        <taxon>Myrtoideae</taxon>
        <taxon>Eucalypteae</taxon>
        <taxon>Corymbia</taxon>
    </lineage>
</organism>
<dbReference type="Gene3D" id="3.40.50.300">
    <property type="entry name" value="P-loop containing nucleotide triphosphate hydrolases"/>
    <property type="match status" value="1"/>
</dbReference>
<dbReference type="Gene3D" id="1.10.10.10">
    <property type="entry name" value="Winged helix-like DNA-binding domain superfamily/Winged helix DNA-binding domain"/>
    <property type="match status" value="1"/>
</dbReference>
<dbReference type="Gene3D" id="3.80.10.10">
    <property type="entry name" value="Ribonuclease Inhibitor"/>
    <property type="match status" value="3"/>
</dbReference>
<sequence>MKCNGSFFRERKSALVVKKSLIHTIISSYCPGKKNFCFLSALCTLFRPFRTLSLNPLLLTKQAMPIAELFLGAFLQVLFDRLASRKLLNFAQREGIDTRLKKWEKTLISINQVLDDAEDRQLNGDLRVNSWLEDLRDLAYDIEDLLDVFAIEFAENKSKAEPDTSKARSLLLSCCFRLSSRAFTFDHEMRSKMEEMDGRLKDINTQKDILSLKENDGKRAASRRVDKLPRTTNLPEPCFVSREVEKMEILELLTGEEENDRTSADLKVIPIVGMGGVGKTALAQHVYNDARVTDYFDVKAWACVSDEFDILAITKKILETTNDCLSCEGKDLNWLHDELKKHLAGKKFLVILDDVWNENYGHWIIFLKPFLSGAKGSKIILTTRNFRVAEIAGAQPYTLKGLSQDDCMTLFAFHALRDRNFDHHRDLEVLGMKIVEKCQGLPLAVKTLAGLLRFKVDPNEWQDVLNNKIWDLSEGSNDILPALKLSYLHLPPSLTRCFAYCAIFPNDYEIEQDELIHWWIAEGLLEGKEGNNRWKVGLKFFNELVSRSLLQKSSSSESRFLMHDLVSELAKLVAGATYFCSREFEFESDQNNAFLARHASFIPSEYIVLERFKIYHGMKGLRSFISLQMQSGHYINPYLSEEMLCNLLSRLKYLRVLSLCHYCIKRVPDCIGKLRHLRYLNLSYTRIETLPNSIVALYNLETLMLRGCQNLNKLPEGNLVGLEILPKFVVGAEEGSRLKELKNLNNLRGELCIYDLHKVREAIDAMDANLCMKEAICQLTMQWCQDFGNFRNAELEAEVSDFLRPHPKLENLVISYYGGLEFPPWLGSPSYVKMVRLHLCGCHRAKVLPSLGQLSSLKKLYIKGQNAICTIGFEFYGTKNAFPSLMTLKFEDMPLWEDWSHCVGTGEVGVLFPCLEHLVIRNCSKLIGRLPSQLSSLRKLEIKSCPCLDASSSIISLPSLNKLNFGGCNEGVLKGLLNLTSLTALFIQDVVELTHLNHGFTSSLIKLEKLEMQSCENLLCLWQDRDVISDLACLKSLAVKNCPEFISFTTREGDIELPSNLETVQLENCKNLEQLPSKMHALSSLRKLAIYGCLKLVCFPETGVPASLTTLSIEKCEMLLSLPKGYGAHELSSSKNHGDILPYLQNLNISNCNSLQASPFSEVRFLPRSLKTIHISSCWRVESLAVIAVECVQLLEEIYIINCQNLRSLPQGLHTLSHLTYLLLAKCPALELEYFPSLPPGISKLYLRDCPKIKSLPNQLHRLTYLRELQINSCESITCFPYRGLPPQLQILEVIKCKNMRQPVREWLTPLTSLQFLSIDGSVGGVGEEEDPMLPLPSSLLHLRIFVMKKVKRLSSSLPPSLQTLGISSCPKLRELSQDGLPPSLERLWVTGCDILEERCKKGTGCYWPLIRQIPYVSLSGADRPWESIT</sequence>
<keyword evidence="5" id="KW-0067">ATP-binding</keyword>
<dbReference type="FunFam" id="1.10.10.10:FF:000322">
    <property type="entry name" value="Probable disease resistance protein At1g63360"/>
    <property type="match status" value="1"/>
</dbReference>
<dbReference type="Gene3D" id="1.10.8.430">
    <property type="entry name" value="Helical domain of apoptotic protease-activating factors"/>
    <property type="match status" value="1"/>
</dbReference>
<dbReference type="Pfam" id="PF23559">
    <property type="entry name" value="WHD_DRP"/>
    <property type="match status" value="1"/>
</dbReference>
<evidence type="ECO:0000313" key="11">
    <source>
        <dbReference type="Proteomes" id="UP000806378"/>
    </source>
</evidence>
<name>A0A8T0CKA0_CORYI</name>
<dbReference type="InterPro" id="IPR002182">
    <property type="entry name" value="NB-ARC"/>
</dbReference>
<dbReference type="GO" id="GO:0051707">
    <property type="term" value="P:response to other organism"/>
    <property type="evidence" value="ECO:0007669"/>
    <property type="project" value="UniProtKB-ARBA"/>
</dbReference>
<evidence type="ECO:0000259" key="7">
    <source>
        <dbReference type="Pfam" id="PF18052"/>
    </source>
</evidence>
<feature type="domain" description="R13L1/DRL21-like LRR repeat region" evidence="9">
    <location>
        <begin position="738"/>
        <end position="863"/>
    </location>
</feature>
<evidence type="ECO:0000259" key="8">
    <source>
        <dbReference type="Pfam" id="PF23559"/>
    </source>
</evidence>
<dbReference type="EMBL" id="MU090288">
    <property type="protein sequence ID" value="KAF7848111.1"/>
    <property type="molecule type" value="Genomic_DNA"/>
</dbReference>
<dbReference type="GO" id="GO:0005524">
    <property type="term" value="F:ATP binding"/>
    <property type="evidence" value="ECO:0007669"/>
    <property type="project" value="UniProtKB-KW"/>
</dbReference>
<evidence type="ECO:0000313" key="10">
    <source>
        <dbReference type="EMBL" id="KAF7848111.1"/>
    </source>
</evidence>
<dbReference type="InterPro" id="IPR041118">
    <property type="entry name" value="Rx_N"/>
</dbReference>
<dbReference type="SUPFAM" id="SSF52058">
    <property type="entry name" value="L domain-like"/>
    <property type="match status" value="2"/>
</dbReference>
<evidence type="ECO:0000259" key="6">
    <source>
        <dbReference type="Pfam" id="PF00931"/>
    </source>
</evidence>
<feature type="domain" description="Disease resistance N-terminal" evidence="7">
    <location>
        <begin position="70"/>
        <end position="161"/>
    </location>
</feature>
<gene>
    <name evidence="10" type="ORF">BT93_L2285</name>
</gene>
<dbReference type="Pfam" id="PF25019">
    <property type="entry name" value="LRR_R13L1-DRL21"/>
    <property type="match status" value="1"/>
</dbReference>
<dbReference type="Pfam" id="PF18052">
    <property type="entry name" value="Rx_N"/>
    <property type="match status" value="1"/>
</dbReference>
<dbReference type="PANTHER" id="PTHR36766:SF51">
    <property type="entry name" value="DISEASE RESISTANCE RPP13-LIKE PROTEIN 1"/>
    <property type="match status" value="1"/>
</dbReference>
<keyword evidence="2" id="KW-0677">Repeat</keyword>
<dbReference type="InterPro" id="IPR056789">
    <property type="entry name" value="LRR_R13L1-DRL21"/>
</dbReference>
<dbReference type="InterPro" id="IPR027417">
    <property type="entry name" value="P-loop_NTPase"/>
</dbReference>